<evidence type="ECO:0000259" key="5">
    <source>
        <dbReference type="PROSITE" id="PS52004"/>
    </source>
</evidence>
<evidence type="ECO:0000313" key="7">
    <source>
        <dbReference type="Proteomes" id="UP001214441"/>
    </source>
</evidence>
<organism evidence="6 7">
    <name type="scientific">Streptomyces iconiensis</name>
    <dbReference type="NCBI Taxonomy" id="1384038"/>
    <lineage>
        <taxon>Bacteria</taxon>
        <taxon>Bacillati</taxon>
        <taxon>Actinomycetota</taxon>
        <taxon>Actinomycetes</taxon>
        <taxon>Kitasatosporales</taxon>
        <taxon>Streptomycetaceae</taxon>
        <taxon>Streptomyces</taxon>
    </lineage>
</organism>
<name>A0ABT6ZPE6_9ACTN</name>
<dbReference type="Proteomes" id="UP001214441">
    <property type="component" value="Unassembled WGS sequence"/>
</dbReference>
<dbReference type="CDD" id="cd00834">
    <property type="entry name" value="KAS_I_II"/>
    <property type="match status" value="1"/>
</dbReference>
<gene>
    <name evidence="6" type="ORF">NMN56_001990</name>
</gene>
<dbReference type="InterPro" id="IPR014030">
    <property type="entry name" value="Ketoacyl_synth_N"/>
</dbReference>
<dbReference type="InterPro" id="IPR016039">
    <property type="entry name" value="Thiolase-like"/>
</dbReference>
<dbReference type="GO" id="GO:0016746">
    <property type="term" value="F:acyltransferase activity"/>
    <property type="evidence" value="ECO:0007669"/>
    <property type="project" value="UniProtKB-KW"/>
</dbReference>
<dbReference type="InterPro" id="IPR000794">
    <property type="entry name" value="Beta-ketoacyl_synthase"/>
</dbReference>
<dbReference type="EC" id="2.3.1.-" evidence="6"/>
<dbReference type="EMBL" id="JANCPR020000002">
    <property type="protein sequence ID" value="MDJ1130737.1"/>
    <property type="molecule type" value="Genomic_DNA"/>
</dbReference>
<protein>
    <submittedName>
        <fullName evidence="6">Beta-ketoacyl-[acyl-carrier-protein] synthase family protein</fullName>
        <ecNumber evidence="6">2.3.1.-</ecNumber>
    </submittedName>
</protein>
<evidence type="ECO:0000313" key="6">
    <source>
        <dbReference type="EMBL" id="MDJ1130737.1"/>
    </source>
</evidence>
<reference evidence="6 7" key="1">
    <citation type="submission" date="2023-05" db="EMBL/GenBank/DDBJ databases">
        <title>Streptantibioticus silvisoli sp. nov., acidotolerant actinomycetes 1 from pine litter.</title>
        <authorList>
            <person name="Swiecimska M."/>
            <person name="Golinska P."/>
            <person name="Sangal V."/>
            <person name="Wachnowicz B."/>
            <person name="Goodfellow M."/>
        </authorList>
    </citation>
    <scope>NUCLEOTIDE SEQUENCE [LARGE SCALE GENOMIC DNA]</scope>
    <source>
        <strain evidence="6 7">DSM 42109</strain>
    </source>
</reference>
<dbReference type="SUPFAM" id="SSF53901">
    <property type="entry name" value="Thiolase-like"/>
    <property type="match status" value="1"/>
</dbReference>
<dbReference type="InterPro" id="IPR018201">
    <property type="entry name" value="Ketoacyl_synth_AS"/>
</dbReference>
<dbReference type="PANTHER" id="PTHR11712:SF347">
    <property type="entry name" value="BETA KETOACYL-ACYL CARRIER PROTEIN SYNTHASE"/>
    <property type="match status" value="1"/>
</dbReference>
<dbReference type="Pfam" id="PF00109">
    <property type="entry name" value="ketoacyl-synt"/>
    <property type="match status" value="1"/>
</dbReference>
<evidence type="ECO:0000256" key="4">
    <source>
        <dbReference type="RuleBase" id="RU003694"/>
    </source>
</evidence>
<dbReference type="RefSeq" id="WP_274043644.1">
    <property type="nucleotide sequence ID" value="NZ_JANCPR020000002.1"/>
</dbReference>
<dbReference type="SMART" id="SM00825">
    <property type="entry name" value="PKS_KS"/>
    <property type="match status" value="1"/>
</dbReference>
<keyword evidence="7" id="KW-1185">Reference proteome</keyword>
<keyword evidence="2 4" id="KW-0808">Transferase</keyword>
<keyword evidence="3 6" id="KW-0012">Acyltransferase</keyword>
<comment type="similarity">
    <text evidence="1 4">Belongs to the thiolase-like superfamily. Beta-ketoacyl-ACP synthases family.</text>
</comment>
<dbReference type="Pfam" id="PF02801">
    <property type="entry name" value="Ketoacyl-synt_C"/>
    <property type="match status" value="1"/>
</dbReference>
<dbReference type="PROSITE" id="PS00606">
    <property type="entry name" value="KS3_1"/>
    <property type="match status" value="1"/>
</dbReference>
<evidence type="ECO:0000256" key="3">
    <source>
        <dbReference type="ARBA" id="ARBA00023315"/>
    </source>
</evidence>
<dbReference type="PANTHER" id="PTHR11712">
    <property type="entry name" value="POLYKETIDE SYNTHASE-RELATED"/>
    <property type="match status" value="1"/>
</dbReference>
<sequence length="409" mass="41313">MEARGHAVVTGIGLVTPGGCDPEVNWKAVAAGRSLAATDPALAGLPVDMSCAVRDFDPVVEFGTRLARRLDPFAHFGLAAARRAVEDARLPLTEATAPRVGVVFGVGGNSLHTYAREFDRLGAARPAAVSPLAVPRSVPNMVAGEVACDLGAQGPNFVVSSACASGAHALAVARDLLLGGACDVVLAGGSESGRAPMTAACFARMRALSTRTRAPELACRPFDSGRDGFVLGEGAAVLVLESPRFAGARGAQRRALLLGAGSSADARHPTSPHPEGAGAELAVRQALADAGCSPRDIGHINAHGTSTPTGDAAEARALLRLFGGAPPPVTATKGVLGHALGASGAIEAALTVLALERQEIPPTANLTDQDPGHELDLVTSHPRECAFGLALSTSFGFGGQNAALVLAAA</sequence>
<dbReference type="InterPro" id="IPR014031">
    <property type="entry name" value="Ketoacyl_synth_C"/>
</dbReference>
<dbReference type="PROSITE" id="PS52004">
    <property type="entry name" value="KS3_2"/>
    <property type="match status" value="1"/>
</dbReference>
<accession>A0ABT6ZPE6</accession>
<dbReference type="InterPro" id="IPR020841">
    <property type="entry name" value="PKS_Beta-ketoAc_synthase_dom"/>
</dbReference>
<dbReference type="Gene3D" id="3.40.47.10">
    <property type="match status" value="2"/>
</dbReference>
<proteinExistence type="inferred from homology"/>
<dbReference type="NCBIfam" id="NF005589">
    <property type="entry name" value="PRK07314.1"/>
    <property type="match status" value="1"/>
</dbReference>
<evidence type="ECO:0000256" key="2">
    <source>
        <dbReference type="ARBA" id="ARBA00022679"/>
    </source>
</evidence>
<evidence type="ECO:0000256" key="1">
    <source>
        <dbReference type="ARBA" id="ARBA00008467"/>
    </source>
</evidence>
<comment type="caution">
    <text evidence="6">The sequence shown here is derived from an EMBL/GenBank/DDBJ whole genome shotgun (WGS) entry which is preliminary data.</text>
</comment>
<feature type="domain" description="Ketosynthase family 3 (KS3)" evidence="5">
    <location>
        <begin position="4"/>
        <end position="408"/>
    </location>
</feature>